<evidence type="ECO:0000256" key="1">
    <source>
        <dbReference type="ARBA" id="ARBA00022729"/>
    </source>
</evidence>
<accession>A0A7W8DQP6</accession>
<gene>
    <name evidence="3" type="ORF">HNQ64_003288</name>
</gene>
<dbReference type="NCBIfam" id="TIGR02595">
    <property type="entry name" value="PEP_CTERM"/>
    <property type="match status" value="1"/>
</dbReference>
<feature type="chain" id="PRO_5031529668" evidence="2">
    <location>
        <begin position="35"/>
        <end position="1310"/>
    </location>
</feature>
<reference evidence="3 4" key="1">
    <citation type="submission" date="2020-08" db="EMBL/GenBank/DDBJ databases">
        <title>Genomic Encyclopedia of Type Strains, Phase IV (KMG-IV): sequencing the most valuable type-strain genomes for metagenomic binning, comparative biology and taxonomic classification.</title>
        <authorList>
            <person name="Goeker M."/>
        </authorList>
    </citation>
    <scope>NUCLEOTIDE SEQUENCE [LARGE SCALE GENOMIC DNA]</scope>
    <source>
        <strain evidence="3 4">DSM 12251</strain>
    </source>
</reference>
<dbReference type="InterPro" id="IPR013425">
    <property type="entry name" value="Autotrns_rpt"/>
</dbReference>
<dbReference type="InterPro" id="IPR011050">
    <property type="entry name" value="Pectin_lyase_fold/virulence"/>
</dbReference>
<organism evidence="3 4">
    <name type="scientific">Prosthecobacter dejongeii</name>
    <dbReference type="NCBI Taxonomy" id="48465"/>
    <lineage>
        <taxon>Bacteria</taxon>
        <taxon>Pseudomonadati</taxon>
        <taxon>Verrucomicrobiota</taxon>
        <taxon>Verrucomicrobiia</taxon>
        <taxon>Verrucomicrobiales</taxon>
        <taxon>Verrucomicrobiaceae</taxon>
        <taxon>Prosthecobacter</taxon>
    </lineage>
</organism>
<dbReference type="NCBIfam" id="TIGR02601">
    <property type="entry name" value="autotrns_rpt"/>
    <property type="match status" value="3"/>
</dbReference>
<feature type="signal peptide" evidence="2">
    <location>
        <begin position="1"/>
        <end position="34"/>
    </location>
</feature>
<evidence type="ECO:0000313" key="3">
    <source>
        <dbReference type="EMBL" id="MBB5039019.1"/>
    </source>
</evidence>
<evidence type="ECO:0000256" key="2">
    <source>
        <dbReference type="SAM" id="SignalP"/>
    </source>
</evidence>
<evidence type="ECO:0000313" key="4">
    <source>
        <dbReference type="Proteomes" id="UP000534294"/>
    </source>
</evidence>
<dbReference type="InterPro" id="IPR013424">
    <property type="entry name" value="Ice-binding_C"/>
</dbReference>
<keyword evidence="4" id="KW-1185">Reference proteome</keyword>
<proteinExistence type="predicted"/>
<comment type="caution">
    <text evidence="3">The sequence shown here is derived from an EMBL/GenBank/DDBJ whole genome shotgun (WGS) entry which is preliminary data.</text>
</comment>
<dbReference type="Proteomes" id="UP000534294">
    <property type="component" value="Unassembled WGS sequence"/>
</dbReference>
<keyword evidence="1 2" id="KW-0732">Signal</keyword>
<name>A0A7W8DQP6_9BACT</name>
<dbReference type="RefSeq" id="WP_184210368.1">
    <property type="nucleotide sequence ID" value="NZ_JACHIF010000007.1"/>
</dbReference>
<dbReference type="Pfam" id="PF12951">
    <property type="entry name" value="PATR"/>
    <property type="match status" value="4"/>
</dbReference>
<sequence>MKTSPSSVAFIFKKFRRPCIVLAGVALSSVSLKAADQVWIQSNLNNEWSLTAPNWDAGLPWTNGNNAIFGGTGESVEVASDLTVNNLTFNSNGYSIVDANNDSLLNLTASSIITTATGVTATISESIAAGSLTKEGAGALVLSGANLFSGPVVINTGRVSVANNAALGDTIGTTTVSANGQLELQNGVTISGESLTLAGSGADFFGGLRTAENAIATWAGAVTLQAGGRVGSLGGGVLNISGPIQTGSSGNLIISATTSTAGLGTVRISGTANTYNGATTVFRGRLQIGAQDALPVGTTLDLDSTSAIEDSIFDLNGFNQTLGGLTRSGAAAGTGGSFITNTGNVEARLTVNQAAITSFSGILQDGTSVLGLTKSGAGSLTLSGNNTYSGSTLLTGVSNNEIVVASNTALGNTVGNTTVSAGARVTLANGIVVTGETISITGTGGNNNGALQTASAATAEWAGNIQATGTEARIGGGVGGTLIVSGVISGGSSTAILHSRANNATTVLNNVNTYTGDTQLFANAGTGARLIMGVNNALNPASRLSVIATQATVSMSLDLNGKTLALRGLDTAGNHLSGAVLFVENNGTPPSTLTLSDSTGTSIFAGRMRDGTGGLSFVKNGNSTQTFIAAQSYTGTTTVNAGTLQIGGAVSTLGINGSLASTNLILNGGTLALDNLGANNNSTNRLSDTANLSFRGGSFIYRGSDLATSSETVGNLILDPKRSTLTASYGSGQTATLNANQFTRSANGGTLLVNGQNLGQDATSTANVARIRLTTAPALVGTTPAITTGINTSVKNTQIVPFLLGESATASGGTGTATGVANTFVTYDPATGLRPLNLADEFTTNAFATGDNTQITANTTLTANTSINSLIVSGNTITINSGRSLNVASGAILFSNGTNPAINGGVLDFGTREGIVTTNAAGNTFITSLITGSAGLSYYGSGTVVMNQQSTYTGNTGLYVGTVIPQSSSLGTPNAPASGPFGTGTLILGGSAMRASTGSDVLLHNRVRFQADTTIINGSVNRSLTFAGDVTLTDGTRTLTHQSATNTLFTGVIGDSGLGHGLTINGTSTGLVILSGNNTYTGPTSMTGSTTVLINGDQTTATGAILVSAGVLGGTGTLGGATTITSGGTLNPGDPNVLGGLGRLNLAQGLTLQAGALTTLQITSATFTSMDSFGGNAPGSPAYFAYILANATGQGNHDQLNITGTINQATGAKIQVLAESFVPTAGQIFNLLDWGAATGNTFSSNLGSSYRTGSEDNGFDLDLPELTGTGLSWDTTLFTSHGLIVVIPEPGRAFLLGLGLITLLLRRRRA</sequence>
<dbReference type="EMBL" id="JACHIF010000007">
    <property type="protein sequence ID" value="MBB5039019.1"/>
    <property type="molecule type" value="Genomic_DNA"/>
</dbReference>
<protein>
    <submittedName>
        <fullName evidence="3">Autotransporter-associated beta strand protein</fullName>
    </submittedName>
</protein>
<dbReference type="SUPFAM" id="SSF51126">
    <property type="entry name" value="Pectin lyase-like"/>
    <property type="match status" value="2"/>
</dbReference>